<dbReference type="AlphaFoldDB" id="A0A760R7V7"/>
<organism evidence="2">
    <name type="scientific">Salmonella enterica</name>
    <name type="common">Salmonella choleraesuis</name>
    <dbReference type="NCBI Taxonomy" id="28901"/>
    <lineage>
        <taxon>Bacteria</taxon>
        <taxon>Pseudomonadati</taxon>
        <taxon>Pseudomonadota</taxon>
        <taxon>Gammaproteobacteria</taxon>
        <taxon>Enterobacterales</taxon>
        <taxon>Enterobacteriaceae</taxon>
        <taxon>Salmonella</taxon>
    </lineage>
</organism>
<sequence>MRLDKQLLPADKRYWRFNGSQPSSSCLVNAVRVVLQHPLTLSSTQLEKFIRAIHEHKSASVRPFRLAMEKSHAQREVILS</sequence>
<dbReference type="PROSITE" id="PS51144">
    <property type="entry name" value="ALPHA_CA_2"/>
    <property type="match status" value="1"/>
</dbReference>
<dbReference type="Gene3D" id="3.10.200.10">
    <property type="entry name" value="Alpha carbonic anhydrase"/>
    <property type="match status" value="1"/>
</dbReference>
<gene>
    <name evidence="2" type="ORF">G8V58_003293</name>
</gene>
<proteinExistence type="predicted"/>
<reference evidence="2" key="1">
    <citation type="journal article" date="2018" name="Genome Biol.">
        <title>SKESA: strategic k-mer extension for scrupulous assemblies.</title>
        <authorList>
            <person name="Souvorov A."/>
            <person name="Agarwala R."/>
            <person name="Lipman D.J."/>
        </authorList>
    </citation>
    <scope>NUCLEOTIDE SEQUENCE</scope>
    <source>
        <strain evidence="2">MA.CK_96/00012991</strain>
    </source>
</reference>
<feature type="domain" description="Alpha-carbonic anhydrase" evidence="1">
    <location>
        <begin position="1"/>
        <end position="80"/>
    </location>
</feature>
<accession>A0A760R7V7</accession>
<comment type="caution">
    <text evidence="2">The sequence shown here is derived from an EMBL/GenBank/DDBJ whole genome shotgun (WGS) entry which is preliminary data.</text>
</comment>
<dbReference type="SUPFAM" id="SSF51069">
    <property type="entry name" value="Carbonic anhydrase"/>
    <property type="match status" value="1"/>
</dbReference>
<name>A0A760R7V7_SALER</name>
<dbReference type="InterPro" id="IPR001148">
    <property type="entry name" value="CA_dom"/>
</dbReference>
<reference evidence="2" key="2">
    <citation type="submission" date="2020-02" db="EMBL/GenBank/DDBJ databases">
        <authorList>
            <consortium name="NCBI Pathogen Detection Project"/>
        </authorList>
    </citation>
    <scope>NUCLEOTIDE SEQUENCE</scope>
    <source>
        <strain evidence="2">MA.CK_96/00012991</strain>
    </source>
</reference>
<protein>
    <recommendedName>
        <fullName evidence="1">Alpha-carbonic anhydrase domain-containing protein</fullName>
    </recommendedName>
</protein>
<evidence type="ECO:0000259" key="1">
    <source>
        <dbReference type="PROSITE" id="PS51144"/>
    </source>
</evidence>
<evidence type="ECO:0000313" key="2">
    <source>
        <dbReference type="EMBL" id="HAG2525149.1"/>
    </source>
</evidence>
<dbReference type="InterPro" id="IPR036398">
    <property type="entry name" value="CA_dom_sf"/>
</dbReference>
<dbReference type="EMBL" id="DAAXTU010000004">
    <property type="protein sequence ID" value="HAG2525149.1"/>
    <property type="molecule type" value="Genomic_DNA"/>
</dbReference>
<dbReference type="Pfam" id="PF00194">
    <property type="entry name" value="Carb_anhydrase"/>
    <property type="match status" value="1"/>
</dbReference>